<protein>
    <recommendedName>
        <fullName evidence="1">HTH cro/C1-type domain-containing protein</fullName>
    </recommendedName>
</protein>
<dbReference type="EMBL" id="AJAT01000009">
    <property type="protein sequence ID" value="EOL47163.1"/>
    <property type="molecule type" value="Genomic_DNA"/>
</dbReference>
<feature type="domain" description="HTH cro/C1-type" evidence="1">
    <location>
        <begin position="5"/>
        <end position="62"/>
    </location>
</feature>
<dbReference type="SUPFAM" id="SSF47413">
    <property type="entry name" value="lambda repressor-like DNA-binding domains"/>
    <property type="match status" value="1"/>
</dbReference>
<comment type="caution">
    <text evidence="2">The sequence shown here is derived from an EMBL/GenBank/DDBJ whole genome shotgun (WGS) entry which is preliminary data.</text>
</comment>
<keyword evidence="3" id="KW-1185">Reference proteome</keyword>
<dbReference type="PATRIC" id="fig|1158610.3.peg.668"/>
<dbReference type="Proteomes" id="UP000013785">
    <property type="component" value="Unassembled WGS sequence"/>
</dbReference>
<dbReference type="RefSeq" id="WP_010767367.1">
    <property type="nucleotide sequence ID" value="NZ_ASWE01000004.1"/>
</dbReference>
<dbReference type="InterPro" id="IPR010982">
    <property type="entry name" value="Lambda_DNA-bd_dom_sf"/>
</dbReference>
<accession>R3U171</accession>
<sequence length="177" mass="20176">MKNCLDIYLQHHAMTRYDVSKKSGVSEQTLSKASKRNPNTLTAKTLIAISKGTGESPGEVLDALLKILESDELYIVTTLVELRQKINEQEDEFIVRGEYGELLKEIENSRLSEESLLGFQLGSRGMGDLIVWGLNRVRQTLADDPKMEKLKQDILDLYQLKIMNGTEMKLRLKQLDY</sequence>
<evidence type="ECO:0000313" key="3">
    <source>
        <dbReference type="Proteomes" id="UP000013785"/>
    </source>
</evidence>
<gene>
    <name evidence="2" type="ORF">UC3_00694</name>
</gene>
<evidence type="ECO:0000313" key="2">
    <source>
        <dbReference type="EMBL" id="EOL47163.1"/>
    </source>
</evidence>
<reference evidence="2 3" key="1">
    <citation type="submission" date="2013-02" db="EMBL/GenBank/DDBJ databases">
        <title>The Genome Sequence of Enterococcus phoeniculicola BAA-412.</title>
        <authorList>
            <consortium name="The Broad Institute Genome Sequencing Platform"/>
            <consortium name="The Broad Institute Genome Sequencing Center for Infectious Disease"/>
            <person name="Earl A.M."/>
            <person name="Gilmore M.S."/>
            <person name="Lebreton F."/>
            <person name="Walker B."/>
            <person name="Young S.K."/>
            <person name="Zeng Q."/>
            <person name="Gargeya S."/>
            <person name="Fitzgerald M."/>
            <person name="Haas B."/>
            <person name="Abouelleil A."/>
            <person name="Alvarado L."/>
            <person name="Arachchi H.M."/>
            <person name="Berlin A.M."/>
            <person name="Chapman S.B."/>
            <person name="Dewar J."/>
            <person name="Goldberg J."/>
            <person name="Griggs A."/>
            <person name="Gujja S."/>
            <person name="Hansen M."/>
            <person name="Howarth C."/>
            <person name="Imamovic A."/>
            <person name="Larimer J."/>
            <person name="McCowan C."/>
            <person name="Murphy C."/>
            <person name="Neiman D."/>
            <person name="Pearson M."/>
            <person name="Priest M."/>
            <person name="Roberts A."/>
            <person name="Saif S."/>
            <person name="Shea T."/>
            <person name="Sisk P."/>
            <person name="Sykes S."/>
            <person name="Wortman J."/>
            <person name="Nusbaum C."/>
            <person name="Birren B."/>
        </authorList>
    </citation>
    <scope>NUCLEOTIDE SEQUENCE [LARGE SCALE GENOMIC DNA]</scope>
    <source>
        <strain evidence="2 3">ATCC BAA-412</strain>
    </source>
</reference>
<dbReference type="AlphaFoldDB" id="R3U171"/>
<dbReference type="GO" id="GO:0003677">
    <property type="term" value="F:DNA binding"/>
    <property type="evidence" value="ECO:0007669"/>
    <property type="project" value="InterPro"/>
</dbReference>
<name>R3U171_9ENTE</name>
<organism evidence="2 3">
    <name type="scientific">Enterococcus phoeniculicola ATCC BAA-412</name>
    <dbReference type="NCBI Taxonomy" id="1158610"/>
    <lineage>
        <taxon>Bacteria</taxon>
        <taxon>Bacillati</taxon>
        <taxon>Bacillota</taxon>
        <taxon>Bacilli</taxon>
        <taxon>Lactobacillales</taxon>
        <taxon>Enterococcaceae</taxon>
        <taxon>Enterococcus</taxon>
    </lineage>
</organism>
<proteinExistence type="predicted"/>
<dbReference type="HOGENOM" id="CLU_129749_0_0_9"/>
<dbReference type="STRING" id="154621.RV11_GL002324"/>
<dbReference type="eggNOG" id="ENOG50306BS">
    <property type="taxonomic scope" value="Bacteria"/>
</dbReference>
<dbReference type="OrthoDB" id="2194986at2"/>
<dbReference type="InterPro" id="IPR001387">
    <property type="entry name" value="Cro/C1-type_HTH"/>
</dbReference>
<dbReference type="Pfam" id="PF13443">
    <property type="entry name" value="HTH_26"/>
    <property type="match status" value="1"/>
</dbReference>
<evidence type="ECO:0000259" key="1">
    <source>
        <dbReference type="Pfam" id="PF13443"/>
    </source>
</evidence>